<dbReference type="InterPro" id="IPR001940">
    <property type="entry name" value="Peptidase_S1C"/>
</dbReference>
<gene>
    <name evidence="5" type="ORF">ACFOZ7_21155</name>
</gene>
<dbReference type="InterPro" id="IPR036034">
    <property type="entry name" value="PDZ_sf"/>
</dbReference>
<dbReference type="Proteomes" id="UP001595821">
    <property type="component" value="Unassembled WGS sequence"/>
</dbReference>
<accession>A0ABD5P669</accession>
<dbReference type="PANTHER" id="PTHR43343:SF3">
    <property type="entry name" value="PROTEASE DO-LIKE 8, CHLOROPLASTIC"/>
    <property type="match status" value="1"/>
</dbReference>
<feature type="domain" description="PDZ" evidence="4">
    <location>
        <begin position="257"/>
        <end position="362"/>
    </location>
</feature>
<evidence type="ECO:0000259" key="4">
    <source>
        <dbReference type="Pfam" id="PF13180"/>
    </source>
</evidence>
<dbReference type="EC" id="3.4.21.-" evidence="5"/>
<feature type="compositionally biased region" description="Basic and acidic residues" evidence="3">
    <location>
        <begin position="363"/>
        <end position="372"/>
    </location>
</feature>
<feature type="region of interest" description="Disordered" evidence="3">
    <location>
        <begin position="353"/>
        <end position="372"/>
    </location>
</feature>
<dbReference type="PRINTS" id="PR00834">
    <property type="entry name" value="PROTEASES2C"/>
</dbReference>
<evidence type="ECO:0000313" key="5">
    <source>
        <dbReference type="EMBL" id="MFC4249406.1"/>
    </source>
</evidence>
<evidence type="ECO:0000256" key="3">
    <source>
        <dbReference type="SAM" id="MobiDB-lite"/>
    </source>
</evidence>
<dbReference type="Gene3D" id="2.30.42.10">
    <property type="match status" value="1"/>
</dbReference>
<dbReference type="GO" id="GO:0006508">
    <property type="term" value="P:proteolysis"/>
    <property type="evidence" value="ECO:0007669"/>
    <property type="project" value="UniProtKB-KW"/>
</dbReference>
<dbReference type="RefSeq" id="WP_246970792.1">
    <property type="nucleotide sequence ID" value="NZ_CP095397.1"/>
</dbReference>
<dbReference type="GeneID" id="71852051"/>
<dbReference type="SUPFAM" id="SSF50494">
    <property type="entry name" value="Trypsin-like serine proteases"/>
    <property type="match status" value="1"/>
</dbReference>
<keyword evidence="1 5" id="KW-0645">Protease</keyword>
<organism evidence="5 6">
    <name type="scientific">Natribaculum luteum</name>
    <dbReference type="NCBI Taxonomy" id="1586232"/>
    <lineage>
        <taxon>Archaea</taxon>
        <taxon>Methanobacteriati</taxon>
        <taxon>Methanobacteriota</taxon>
        <taxon>Stenosarchaea group</taxon>
        <taxon>Halobacteria</taxon>
        <taxon>Halobacteriales</taxon>
        <taxon>Natrialbaceae</taxon>
        <taxon>Natribaculum</taxon>
    </lineage>
</organism>
<dbReference type="SUPFAM" id="SSF50156">
    <property type="entry name" value="PDZ domain-like"/>
    <property type="match status" value="1"/>
</dbReference>
<sequence length="372" mass="38713">MKRSVPTVVLLAVLLLFAGTIPSMAVRPVSNEDARLQQNNDTVTDDDATACNYTDLYEETITSVVQVQVGTTTDDDPRGGGLGSGFVYDLENETASVVTNQHVVREQDQVTIEFSNGVSREGDVVGTDVGSDLAVVAVDDPPESADALQIVAQPPQPGERVAALGSPFGLQGTITEGIVSAVDRSIPSQQGFLIPNTVQTDAPINPGNSGGPLVTCDGTVVGVNSAGGGENLGFAIGPSLVERVVPALIEDGDYAHPYLGVQTIDVTPTLAEANGLERTNGVYVQATVPDGPSADALEESTGTETVSGQEVPVGGDVIVEIDDREIRNGEELGSYLATETSPGDDVEVTVVRDGEQTTETVTLDERPEPDAR</sequence>
<name>A0ABD5P669_9EURY</name>
<dbReference type="PANTHER" id="PTHR43343">
    <property type="entry name" value="PEPTIDASE S12"/>
    <property type="match status" value="1"/>
</dbReference>
<dbReference type="InterPro" id="IPR009003">
    <property type="entry name" value="Peptidase_S1_PA"/>
</dbReference>
<proteinExistence type="predicted"/>
<dbReference type="InterPro" id="IPR051201">
    <property type="entry name" value="Chloro_Bact_Ser_Proteases"/>
</dbReference>
<dbReference type="Pfam" id="PF13365">
    <property type="entry name" value="Trypsin_2"/>
    <property type="match status" value="1"/>
</dbReference>
<dbReference type="Pfam" id="PF13180">
    <property type="entry name" value="PDZ_2"/>
    <property type="match status" value="1"/>
</dbReference>
<evidence type="ECO:0000313" key="6">
    <source>
        <dbReference type="Proteomes" id="UP001595821"/>
    </source>
</evidence>
<evidence type="ECO:0000256" key="2">
    <source>
        <dbReference type="ARBA" id="ARBA00022801"/>
    </source>
</evidence>
<dbReference type="InterPro" id="IPR001478">
    <property type="entry name" value="PDZ"/>
</dbReference>
<dbReference type="GO" id="GO:0008233">
    <property type="term" value="F:peptidase activity"/>
    <property type="evidence" value="ECO:0007669"/>
    <property type="project" value="UniProtKB-KW"/>
</dbReference>
<evidence type="ECO:0000256" key="1">
    <source>
        <dbReference type="ARBA" id="ARBA00022670"/>
    </source>
</evidence>
<dbReference type="Gene3D" id="2.40.10.120">
    <property type="match status" value="1"/>
</dbReference>
<keyword evidence="2 5" id="KW-0378">Hydrolase</keyword>
<reference evidence="5 6" key="1">
    <citation type="journal article" date="2014" name="Int. J. Syst. Evol. Microbiol.">
        <title>Complete genome sequence of Corynebacterium casei LMG S-19264T (=DSM 44701T), isolated from a smear-ripened cheese.</title>
        <authorList>
            <consortium name="US DOE Joint Genome Institute (JGI-PGF)"/>
            <person name="Walter F."/>
            <person name="Albersmeier A."/>
            <person name="Kalinowski J."/>
            <person name="Ruckert C."/>
        </authorList>
    </citation>
    <scope>NUCLEOTIDE SEQUENCE [LARGE SCALE GENOMIC DNA]</scope>
    <source>
        <strain evidence="5 6">IBRC-M 10912</strain>
    </source>
</reference>
<dbReference type="AlphaFoldDB" id="A0ABD5P669"/>
<dbReference type="EMBL" id="JBHSDJ010000132">
    <property type="protein sequence ID" value="MFC4249406.1"/>
    <property type="molecule type" value="Genomic_DNA"/>
</dbReference>
<protein>
    <submittedName>
        <fullName evidence="5">S1C family serine protease</fullName>
        <ecNumber evidence="5">3.4.21.-</ecNumber>
    </submittedName>
</protein>
<comment type="caution">
    <text evidence="5">The sequence shown here is derived from an EMBL/GenBank/DDBJ whole genome shotgun (WGS) entry which is preliminary data.</text>
</comment>